<gene>
    <name evidence="1" type="ORF">THAOC_23444</name>
</gene>
<protein>
    <submittedName>
        <fullName evidence="1">Uncharacterized protein</fullName>
    </submittedName>
</protein>
<evidence type="ECO:0000313" key="2">
    <source>
        <dbReference type="Proteomes" id="UP000266841"/>
    </source>
</evidence>
<sequence length="224" mass="25154">MLFSGTDCPIICCTSANEVKSACSFYVKSGDSVLEVGSERNDVSSHICRLVRDGMVYLADKNRANDKWLGTEEESFTDRVSMIKLKSLGDWKKTLFSGEVHYDVIILGISHLVGLDLYMTQLVMAHEMLQSCARQPRVMIVKSKKLYSLSRRLVHSHKLFDGSSQLPSDIMRSSEPVIIAAVKVEEYRNTHTYLVKESDAILELGCHFGQTTKLLEKTGTVQLQ</sequence>
<reference evidence="1 2" key="1">
    <citation type="journal article" date="2012" name="Genome Biol.">
        <title>Genome and low-iron response of an oceanic diatom adapted to chronic iron limitation.</title>
        <authorList>
            <person name="Lommer M."/>
            <person name="Specht M."/>
            <person name="Roy A.S."/>
            <person name="Kraemer L."/>
            <person name="Andreson R."/>
            <person name="Gutowska M.A."/>
            <person name="Wolf J."/>
            <person name="Bergner S.V."/>
            <person name="Schilhabel M.B."/>
            <person name="Klostermeier U.C."/>
            <person name="Beiko R.G."/>
            <person name="Rosenstiel P."/>
            <person name="Hippler M."/>
            <person name="Laroche J."/>
        </authorList>
    </citation>
    <scope>NUCLEOTIDE SEQUENCE [LARGE SCALE GENOMIC DNA]</scope>
    <source>
        <strain evidence="1 2">CCMP1005</strain>
    </source>
</reference>
<name>K0SDD2_THAOC</name>
<dbReference type="AlphaFoldDB" id="K0SDD2"/>
<dbReference type="EMBL" id="AGNL01030945">
    <property type="protein sequence ID" value="EJK56632.1"/>
    <property type="molecule type" value="Genomic_DNA"/>
</dbReference>
<dbReference type="Proteomes" id="UP000266841">
    <property type="component" value="Unassembled WGS sequence"/>
</dbReference>
<keyword evidence="2" id="KW-1185">Reference proteome</keyword>
<comment type="caution">
    <text evidence="1">The sequence shown here is derived from an EMBL/GenBank/DDBJ whole genome shotgun (WGS) entry which is preliminary data.</text>
</comment>
<dbReference type="OrthoDB" id="42403at2759"/>
<accession>K0SDD2</accession>
<evidence type="ECO:0000313" key="1">
    <source>
        <dbReference type="EMBL" id="EJK56632.1"/>
    </source>
</evidence>
<proteinExistence type="predicted"/>
<organism evidence="1 2">
    <name type="scientific">Thalassiosira oceanica</name>
    <name type="common">Marine diatom</name>
    <dbReference type="NCBI Taxonomy" id="159749"/>
    <lineage>
        <taxon>Eukaryota</taxon>
        <taxon>Sar</taxon>
        <taxon>Stramenopiles</taxon>
        <taxon>Ochrophyta</taxon>
        <taxon>Bacillariophyta</taxon>
        <taxon>Coscinodiscophyceae</taxon>
        <taxon>Thalassiosirophycidae</taxon>
        <taxon>Thalassiosirales</taxon>
        <taxon>Thalassiosiraceae</taxon>
        <taxon>Thalassiosira</taxon>
    </lineage>
</organism>